<feature type="compositionally biased region" description="Low complexity" evidence="1">
    <location>
        <begin position="325"/>
        <end position="350"/>
    </location>
</feature>
<reference evidence="3 4" key="1">
    <citation type="submission" date="2018-07" db="EMBL/GenBank/DDBJ databases">
        <title>Draft genome of the type strain Streptomyces armeniacus ATCC 15676.</title>
        <authorList>
            <person name="Labana P."/>
            <person name="Gosse J.T."/>
            <person name="Boddy C.N."/>
        </authorList>
    </citation>
    <scope>NUCLEOTIDE SEQUENCE [LARGE SCALE GENOMIC DNA]</scope>
    <source>
        <strain evidence="3 4">ATCC 15676</strain>
    </source>
</reference>
<protein>
    <recommendedName>
        <fullName evidence="2">DUF5667 domain-containing protein</fullName>
    </recommendedName>
</protein>
<dbReference type="Pfam" id="PF18915">
    <property type="entry name" value="DUF5667"/>
    <property type="match status" value="1"/>
</dbReference>
<feature type="compositionally biased region" description="Basic and acidic residues" evidence="1">
    <location>
        <begin position="367"/>
        <end position="376"/>
    </location>
</feature>
<dbReference type="AlphaFoldDB" id="A0A345XN89"/>
<dbReference type="RefSeq" id="WP_208877744.1">
    <property type="nucleotide sequence ID" value="NZ_CP031320.1"/>
</dbReference>
<feature type="region of interest" description="Disordered" evidence="1">
    <location>
        <begin position="1"/>
        <end position="33"/>
    </location>
</feature>
<organism evidence="3 4">
    <name type="scientific">Streptomyces armeniacus</name>
    <dbReference type="NCBI Taxonomy" id="83291"/>
    <lineage>
        <taxon>Bacteria</taxon>
        <taxon>Bacillati</taxon>
        <taxon>Actinomycetota</taxon>
        <taxon>Actinomycetes</taxon>
        <taxon>Kitasatosporales</taxon>
        <taxon>Streptomycetaceae</taxon>
        <taxon>Streptomyces</taxon>
    </lineage>
</organism>
<feature type="compositionally biased region" description="Gly residues" evidence="1">
    <location>
        <begin position="404"/>
        <end position="414"/>
    </location>
</feature>
<feature type="region of interest" description="Disordered" evidence="1">
    <location>
        <begin position="79"/>
        <end position="109"/>
    </location>
</feature>
<evidence type="ECO:0000256" key="1">
    <source>
        <dbReference type="SAM" id="MobiDB-lite"/>
    </source>
</evidence>
<evidence type="ECO:0000259" key="2">
    <source>
        <dbReference type="Pfam" id="PF18915"/>
    </source>
</evidence>
<accession>A0A345XN89</accession>
<name>A0A345XN89_9ACTN</name>
<dbReference type="Proteomes" id="UP000254425">
    <property type="component" value="Chromosome"/>
</dbReference>
<sequence length="414" mass="42839">MIGSVSTSRRAHALAQALDEHDREVGEETADGDHEQSVLLAVADGLDALPKPDLDPEVKTVQRAQLIAAMEAAFAEGSLGEGAAGRGDGRPVPEQRGGARTGRGAHRAPPLSAMARLRPKTRLGKGLAAGGLSVGVAATAFGGAAAASSDALPGDTLYGLKRGMEGIQLDLAGDDADRGKVYLDHASTRLREARRLVERGRSGDLDHESVQEVRRALSGMQHDASEGHRLLSAAYERDGKIGTMQSLSSFSKEHRLRWAQLRDLLPGQLSDVGERVSSVFDAIEQEVGPLRSLFPPSPDDAAPAEKDPGIEGRSTEDDAPPRPTPSSSTDPADGTGEDSGTPTPSGSGSESADDGLLGGKGLFDPSGRPDGRRSGADTDPGSETPKQPAPEITLPPLVPEVLPGLGGDGKGGDK</sequence>
<feature type="region of interest" description="Disordered" evidence="1">
    <location>
        <begin position="290"/>
        <end position="414"/>
    </location>
</feature>
<evidence type="ECO:0000313" key="3">
    <source>
        <dbReference type="EMBL" id="AXK33105.1"/>
    </source>
</evidence>
<proteinExistence type="predicted"/>
<evidence type="ECO:0000313" key="4">
    <source>
        <dbReference type="Proteomes" id="UP000254425"/>
    </source>
</evidence>
<feature type="domain" description="DUF5667" evidence="2">
    <location>
        <begin position="151"/>
        <end position="246"/>
    </location>
</feature>
<feature type="compositionally biased region" description="Basic and acidic residues" evidence="1">
    <location>
        <begin position="303"/>
        <end position="320"/>
    </location>
</feature>
<dbReference type="KEGG" id="sarm:DVA86_11025"/>
<keyword evidence="4" id="KW-1185">Reference proteome</keyword>
<dbReference type="EMBL" id="CP031320">
    <property type="protein sequence ID" value="AXK33105.1"/>
    <property type="molecule type" value="Genomic_DNA"/>
</dbReference>
<feature type="compositionally biased region" description="Basic and acidic residues" evidence="1">
    <location>
        <begin position="18"/>
        <end position="33"/>
    </location>
</feature>
<gene>
    <name evidence="3" type="ORF">DVA86_11025</name>
</gene>
<dbReference type="InterPro" id="IPR043725">
    <property type="entry name" value="DUF5667"/>
</dbReference>